<proteinExistence type="predicted"/>
<keyword evidence="3" id="KW-1185">Reference proteome</keyword>
<evidence type="ECO:0000256" key="1">
    <source>
        <dbReference type="SAM" id="Phobius"/>
    </source>
</evidence>
<dbReference type="EMBL" id="FPKV01000003">
    <property type="protein sequence ID" value="SFZ93754.1"/>
    <property type="molecule type" value="Genomic_DNA"/>
</dbReference>
<evidence type="ECO:0008006" key="4">
    <source>
        <dbReference type="Google" id="ProtNLM"/>
    </source>
</evidence>
<organism evidence="2 3">
    <name type="scientific">Flaviramulus basaltis</name>
    <dbReference type="NCBI Taxonomy" id="369401"/>
    <lineage>
        <taxon>Bacteria</taxon>
        <taxon>Pseudomonadati</taxon>
        <taxon>Bacteroidota</taxon>
        <taxon>Flavobacteriia</taxon>
        <taxon>Flavobacteriales</taxon>
        <taxon>Flavobacteriaceae</taxon>
        <taxon>Flaviramulus</taxon>
    </lineage>
</organism>
<dbReference type="RefSeq" id="WP_072402930.1">
    <property type="nucleotide sequence ID" value="NZ_FPKV01000003.1"/>
</dbReference>
<dbReference type="Gene3D" id="1.25.40.10">
    <property type="entry name" value="Tetratricopeptide repeat domain"/>
    <property type="match status" value="1"/>
</dbReference>
<dbReference type="Proteomes" id="UP000182544">
    <property type="component" value="Unassembled WGS sequence"/>
</dbReference>
<dbReference type="InterPro" id="IPR011990">
    <property type="entry name" value="TPR-like_helical_dom_sf"/>
</dbReference>
<feature type="transmembrane region" description="Helical" evidence="1">
    <location>
        <begin position="91"/>
        <end position="108"/>
    </location>
</feature>
<reference evidence="2 3" key="1">
    <citation type="submission" date="2016-10" db="EMBL/GenBank/DDBJ databases">
        <authorList>
            <person name="de Groot N.N."/>
        </authorList>
    </citation>
    <scope>NUCLEOTIDE SEQUENCE [LARGE SCALE GENOMIC DNA]</scope>
    <source>
        <strain evidence="2 3">DSM 18180</strain>
    </source>
</reference>
<dbReference type="AlphaFoldDB" id="A0A1K2INB5"/>
<protein>
    <recommendedName>
        <fullName evidence="4">Tetratricopeptide repeat-containing protein</fullName>
    </recommendedName>
</protein>
<keyword evidence="1" id="KW-1133">Transmembrane helix</keyword>
<evidence type="ECO:0000313" key="3">
    <source>
        <dbReference type="Proteomes" id="UP000182544"/>
    </source>
</evidence>
<keyword evidence="1" id="KW-0472">Membrane</keyword>
<keyword evidence="1" id="KW-0812">Transmembrane</keyword>
<gene>
    <name evidence="2" type="ORF">SAMN05428642_103314</name>
</gene>
<accession>A0A1K2INB5</accession>
<dbReference type="SUPFAM" id="SSF48452">
    <property type="entry name" value="TPR-like"/>
    <property type="match status" value="1"/>
</dbReference>
<dbReference type="STRING" id="369401.SAMN05428642_103314"/>
<dbReference type="OrthoDB" id="1451921at2"/>
<name>A0A1K2INB5_9FLAO</name>
<sequence>MENNNDIPKELFEAIERYINGTMKPDELKDFNDYLKIDSEFKKQVEDIKTMLLAKETKSLKEDSKPSTKDLTKTKTTKTPAKVRLLKSSKIALVAAIIIALGSIWYFSNSPNQKLYSKYFKPATELPEINIKNSSYLYEYDAMKNYKNGNYSKAIKEWQILNEQKINNDTLNYFLGIAKMANNNVPDAIPFLERCVAKNSFSLLNNAYFYLGLAYLNEGNIELAKKYISLSKNDVSEEILLKIR</sequence>
<evidence type="ECO:0000313" key="2">
    <source>
        <dbReference type="EMBL" id="SFZ93754.1"/>
    </source>
</evidence>